<dbReference type="EMBL" id="CP073721">
    <property type="protein sequence ID" value="UWZ37684.1"/>
    <property type="molecule type" value="Genomic_DNA"/>
</dbReference>
<organism evidence="3 4">
    <name type="scientific">Dactylosporangium roseum</name>
    <dbReference type="NCBI Taxonomy" id="47989"/>
    <lineage>
        <taxon>Bacteria</taxon>
        <taxon>Bacillati</taxon>
        <taxon>Actinomycetota</taxon>
        <taxon>Actinomycetes</taxon>
        <taxon>Micromonosporales</taxon>
        <taxon>Micromonosporaceae</taxon>
        <taxon>Dactylosporangium</taxon>
    </lineage>
</organism>
<keyword evidence="1" id="KW-0479">Metal-binding</keyword>
<gene>
    <name evidence="3" type="ORF">Drose_05270</name>
</gene>
<dbReference type="Pfam" id="PF01903">
    <property type="entry name" value="CbiX"/>
    <property type="match status" value="2"/>
</dbReference>
<dbReference type="Gene3D" id="3.40.50.1400">
    <property type="match status" value="2"/>
</dbReference>
<keyword evidence="2" id="KW-0456">Lyase</keyword>
<protein>
    <submittedName>
        <fullName evidence="3">Cobalamin biosynthesis protein CbiX</fullName>
    </submittedName>
</protein>
<evidence type="ECO:0000313" key="3">
    <source>
        <dbReference type="EMBL" id="UWZ37684.1"/>
    </source>
</evidence>
<proteinExistence type="predicted"/>
<keyword evidence="4" id="KW-1185">Reference proteome</keyword>
<name>A0ABY5Z7R2_9ACTN</name>
<evidence type="ECO:0000313" key="4">
    <source>
        <dbReference type="Proteomes" id="UP001058271"/>
    </source>
</evidence>
<dbReference type="SUPFAM" id="SSF53800">
    <property type="entry name" value="Chelatase"/>
    <property type="match status" value="1"/>
</dbReference>
<reference evidence="3" key="1">
    <citation type="submission" date="2021-04" db="EMBL/GenBank/DDBJ databases">
        <title>Biosynthetic gene clusters of Dactylosporangioum roseum.</title>
        <authorList>
            <person name="Hartkoorn R.C."/>
            <person name="Beaudoing E."/>
            <person name="Hot D."/>
            <person name="Moureu S."/>
        </authorList>
    </citation>
    <scope>NUCLEOTIDE SEQUENCE</scope>
    <source>
        <strain evidence="3">NRRL B-16295</strain>
    </source>
</reference>
<dbReference type="RefSeq" id="WP_260727044.1">
    <property type="nucleotide sequence ID" value="NZ_BAAABS010000033.1"/>
</dbReference>
<sequence>MTSAVLLVAHGSSDPRAAATTRALARAVAAQRPGLDVRCAFLDHAGPRPDEVLFAFSRSGHRSAVVVPLLLTAAYHGRVDLPAVLDRARSDGLRLDVSVTDVLGPVAGAVSPFLLASLRRALPAGLHHDGIALVAAGTRDDLARHTVDQAASALGATLGVPCQAGFASGSPVTGAVAVSRLREAGCSRIAIASYFLAPGRLHDMAVSSALSAGALAPAAPPLGGNLDLARLVVARIAAVSPVSAALTAA</sequence>
<evidence type="ECO:0000256" key="1">
    <source>
        <dbReference type="ARBA" id="ARBA00022723"/>
    </source>
</evidence>
<accession>A0ABY5Z7R2</accession>
<evidence type="ECO:0000256" key="2">
    <source>
        <dbReference type="ARBA" id="ARBA00023239"/>
    </source>
</evidence>
<dbReference type="InterPro" id="IPR050963">
    <property type="entry name" value="Sirohydro_Cobaltochel/CbiX"/>
</dbReference>
<dbReference type="PANTHER" id="PTHR33542:SF5">
    <property type="entry name" value="FERROCHELATASE CHE1"/>
    <property type="match status" value="1"/>
</dbReference>
<dbReference type="CDD" id="cd03416">
    <property type="entry name" value="CbiX_SirB_N"/>
    <property type="match status" value="1"/>
</dbReference>
<dbReference type="InterPro" id="IPR002762">
    <property type="entry name" value="CbiX-like"/>
</dbReference>
<dbReference type="PANTHER" id="PTHR33542">
    <property type="entry name" value="SIROHYDROCHLORIN FERROCHELATASE, CHLOROPLASTIC"/>
    <property type="match status" value="1"/>
</dbReference>
<dbReference type="Proteomes" id="UP001058271">
    <property type="component" value="Chromosome"/>
</dbReference>